<dbReference type="RefSeq" id="WP_191718745.1">
    <property type="nucleotide sequence ID" value="NZ_JACSQP010000004.1"/>
</dbReference>
<comment type="caution">
    <text evidence="1">The sequence shown here is derived from an EMBL/GenBank/DDBJ whole genome shotgun (WGS) entry which is preliminary data.</text>
</comment>
<accession>A0ABR8S250</accession>
<gene>
    <name evidence="1" type="ORF">H9651_07885</name>
</gene>
<sequence length="307" mass="32528">MRTTSLIRQHGGLKRAKWADVATKWRRCARAGYATLALAGLTALAGCAPTPAPTPALPDGVTATLQQLRSDAADRTAQVRVANDTDRDLEITRVELRDDWFDGPAVRDRDSTIAAGRTVDLRIDLPPSVCDGEPDTGARESVVVLTMRDDTVHRVTADDPLGFTARLHEKECLAQDAAAVADLTWEQFVPSAAGAPATLRLRIAPAGGDGALRIVEVHPTNLLQFTAGSPAPFAVGLDVDATAPAASVDVPLWPLRCDPHAVLEDKRGTVITVGVDVDGTAGLIELPAGDEQRGQILAWVAQWCGFG</sequence>
<keyword evidence="2" id="KW-1185">Reference proteome</keyword>
<proteinExistence type="predicted"/>
<dbReference type="Proteomes" id="UP000648352">
    <property type="component" value="Unassembled WGS sequence"/>
</dbReference>
<protein>
    <recommendedName>
        <fullName evidence="3">Lipoprotein</fullName>
    </recommendedName>
</protein>
<organism evidence="1 2">
    <name type="scientific">Microbacterium pullorum</name>
    <dbReference type="NCBI Taxonomy" id="2762236"/>
    <lineage>
        <taxon>Bacteria</taxon>
        <taxon>Bacillati</taxon>
        <taxon>Actinomycetota</taxon>
        <taxon>Actinomycetes</taxon>
        <taxon>Micrococcales</taxon>
        <taxon>Microbacteriaceae</taxon>
        <taxon>Microbacterium</taxon>
    </lineage>
</organism>
<evidence type="ECO:0000313" key="1">
    <source>
        <dbReference type="EMBL" id="MBD7957557.1"/>
    </source>
</evidence>
<evidence type="ECO:0000313" key="2">
    <source>
        <dbReference type="Proteomes" id="UP000648352"/>
    </source>
</evidence>
<evidence type="ECO:0008006" key="3">
    <source>
        <dbReference type="Google" id="ProtNLM"/>
    </source>
</evidence>
<reference evidence="1 2" key="1">
    <citation type="submission" date="2020-08" db="EMBL/GenBank/DDBJ databases">
        <title>A Genomic Blueprint of the Chicken Gut Microbiome.</title>
        <authorList>
            <person name="Gilroy R."/>
            <person name="Ravi A."/>
            <person name="Getino M."/>
            <person name="Pursley I."/>
            <person name="Horton D.L."/>
            <person name="Alikhan N.-F."/>
            <person name="Baker D."/>
            <person name="Gharbi K."/>
            <person name="Hall N."/>
            <person name="Watson M."/>
            <person name="Adriaenssens E.M."/>
            <person name="Foster-Nyarko E."/>
            <person name="Jarju S."/>
            <person name="Secka A."/>
            <person name="Antonio M."/>
            <person name="Oren A."/>
            <person name="Chaudhuri R."/>
            <person name="La Ragione R.M."/>
            <person name="Hildebrand F."/>
            <person name="Pallen M.J."/>
        </authorList>
    </citation>
    <scope>NUCLEOTIDE SEQUENCE [LARGE SCALE GENOMIC DNA]</scope>
    <source>
        <strain evidence="1 2">Sa4CUA7</strain>
    </source>
</reference>
<dbReference type="EMBL" id="JACSQP010000004">
    <property type="protein sequence ID" value="MBD7957557.1"/>
    <property type="molecule type" value="Genomic_DNA"/>
</dbReference>
<name>A0ABR8S250_9MICO</name>